<gene>
    <name evidence="1" type="ORF">MYP_2237</name>
</gene>
<dbReference type="Proteomes" id="UP000030185">
    <property type="component" value="Unassembled WGS sequence"/>
</dbReference>
<organism evidence="1 2">
    <name type="scientific">Sporocytophaga myxococcoides</name>
    <dbReference type="NCBI Taxonomy" id="153721"/>
    <lineage>
        <taxon>Bacteria</taxon>
        <taxon>Pseudomonadati</taxon>
        <taxon>Bacteroidota</taxon>
        <taxon>Cytophagia</taxon>
        <taxon>Cytophagales</taxon>
        <taxon>Cytophagaceae</taxon>
        <taxon>Sporocytophaga</taxon>
    </lineage>
</organism>
<name>A0A098LEZ8_9BACT</name>
<sequence length="53" mass="5938">MNNMMKSLNGEIPGEGVLPYLSLLKIKFSEWELAPSIKGLLRHLRAQSLRLSG</sequence>
<dbReference type="STRING" id="153721.MYP_2237"/>
<dbReference type="EMBL" id="BBLT01000004">
    <property type="protein sequence ID" value="GAL85009.1"/>
    <property type="molecule type" value="Genomic_DNA"/>
</dbReference>
<reference evidence="1 2" key="1">
    <citation type="submission" date="2014-09" db="EMBL/GenBank/DDBJ databases">
        <title>Sporocytophaga myxococcoides PG-01 genome sequencing.</title>
        <authorList>
            <person name="Liu L."/>
            <person name="Gao P.J."/>
            <person name="Chen G.J."/>
            <person name="Wang L.S."/>
        </authorList>
    </citation>
    <scope>NUCLEOTIDE SEQUENCE [LARGE SCALE GENOMIC DNA]</scope>
    <source>
        <strain evidence="1 2">PG-01</strain>
    </source>
</reference>
<dbReference type="AlphaFoldDB" id="A0A098LEZ8"/>
<evidence type="ECO:0000313" key="1">
    <source>
        <dbReference type="EMBL" id="GAL85009.1"/>
    </source>
</evidence>
<protein>
    <submittedName>
        <fullName evidence="1">Uncharacterized protein</fullName>
    </submittedName>
</protein>
<proteinExistence type="predicted"/>
<accession>A0A098LEZ8</accession>
<keyword evidence="2" id="KW-1185">Reference proteome</keyword>
<evidence type="ECO:0000313" key="2">
    <source>
        <dbReference type="Proteomes" id="UP000030185"/>
    </source>
</evidence>
<comment type="caution">
    <text evidence="1">The sequence shown here is derived from an EMBL/GenBank/DDBJ whole genome shotgun (WGS) entry which is preliminary data.</text>
</comment>